<accession>A0A937F949</accession>
<dbReference type="AlphaFoldDB" id="A0A937F949"/>
<keyword evidence="2" id="KW-1185">Reference proteome</keyword>
<dbReference type="RefSeq" id="WP_202246391.1">
    <property type="nucleotide sequence ID" value="NZ_JAESIY010000014.1"/>
</dbReference>
<reference evidence="1" key="1">
    <citation type="submission" date="2021-01" db="EMBL/GenBank/DDBJ databases">
        <title>Fulvivirga kasyanovii gen. nov., sp nov., a novel member of the phylum Bacteroidetes isolated from seawater in a mussel farm.</title>
        <authorList>
            <person name="Zhao L.-H."/>
            <person name="Wang Z.-J."/>
        </authorList>
    </citation>
    <scope>NUCLEOTIDE SEQUENCE</scope>
    <source>
        <strain evidence="1">2943</strain>
    </source>
</reference>
<organism evidence="1 2">
    <name type="scientific">Fulvivirga sediminis</name>
    <dbReference type="NCBI Taxonomy" id="2803949"/>
    <lineage>
        <taxon>Bacteria</taxon>
        <taxon>Pseudomonadati</taxon>
        <taxon>Bacteroidota</taxon>
        <taxon>Cytophagia</taxon>
        <taxon>Cytophagales</taxon>
        <taxon>Fulvivirgaceae</taxon>
        <taxon>Fulvivirga</taxon>
    </lineage>
</organism>
<proteinExistence type="predicted"/>
<sequence>MRNKIIKTVGIILPVMGILSILYTDEIKAVAADYGIVKTEIKPDNERLVTND</sequence>
<evidence type="ECO:0000313" key="1">
    <source>
        <dbReference type="EMBL" id="MBL3658596.1"/>
    </source>
</evidence>
<comment type="caution">
    <text evidence="1">The sequence shown here is derived from an EMBL/GenBank/DDBJ whole genome shotgun (WGS) entry which is preliminary data.</text>
</comment>
<dbReference type="EMBL" id="JAESIY010000014">
    <property type="protein sequence ID" value="MBL3658596.1"/>
    <property type="molecule type" value="Genomic_DNA"/>
</dbReference>
<protein>
    <submittedName>
        <fullName evidence="1">Uncharacterized protein</fullName>
    </submittedName>
</protein>
<gene>
    <name evidence="1" type="ORF">JL102_20765</name>
</gene>
<dbReference type="Proteomes" id="UP000659388">
    <property type="component" value="Unassembled WGS sequence"/>
</dbReference>
<evidence type="ECO:0000313" key="2">
    <source>
        <dbReference type="Proteomes" id="UP000659388"/>
    </source>
</evidence>
<name>A0A937F949_9BACT</name>